<accession>A0A7U7GFV7</accession>
<dbReference type="PROSITE" id="PS51066">
    <property type="entry name" value="ZF_FPG_2"/>
    <property type="match status" value="1"/>
</dbReference>
<evidence type="ECO:0000256" key="6">
    <source>
        <dbReference type="ARBA" id="ARBA00022771"/>
    </source>
</evidence>
<proteinExistence type="inferred from homology"/>
<feature type="active site" description="Schiff-base intermediate with DNA" evidence="15">
    <location>
        <position position="2"/>
    </location>
</feature>
<feature type="binding site" evidence="15">
    <location>
        <position position="152"/>
    </location>
    <ligand>
        <name>DNA</name>
        <dbReference type="ChEBI" id="CHEBI:16991"/>
    </ligand>
</feature>
<dbReference type="AlphaFoldDB" id="A0A7U7GFV7"/>
<dbReference type="PROSITE" id="PS01242">
    <property type="entry name" value="ZF_FPG_1"/>
    <property type="match status" value="1"/>
</dbReference>
<evidence type="ECO:0000313" key="18">
    <source>
        <dbReference type="EMBL" id="CDH47400.1"/>
    </source>
</evidence>
<dbReference type="Pfam" id="PF06827">
    <property type="entry name" value="zf-FPG_IleRS"/>
    <property type="match status" value="1"/>
</dbReference>
<keyword evidence="11 15" id="KW-0456">Lyase</keyword>
<feature type="domain" description="Formamidopyrimidine-DNA glycosylase catalytic" evidence="17">
    <location>
        <begin position="2"/>
        <end position="113"/>
    </location>
</feature>
<dbReference type="InterPro" id="IPR015887">
    <property type="entry name" value="DNA_glyclase_Znf_dom_DNA_BS"/>
</dbReference>
<evidence type="ECO:0000256" key="13">
    <source>
        <dbReference type="ARBA" id="ARBA00023295"/>
    </source>
</evidence>
<dbReference type="NCBIfam" id="NF002211">
    <property type="entry name" value="PRK01103.1"/>
    <property type="match status" value="1"/>
</dbReference>
<dbReference type="RefSeq" id="WP_034436307.1">
    <property type="nucleotide sequence ID" value="NZ_CBTK010000298.1"/>
</dbReference>
<evidence type="ECO:0000256" key="8">
    <source>
        <dbReference type="ARBA" id="ARBA00022833"/>
    </source>
</evidence>
<organism evidence="18 19">
    <name type="scientific">Candidatus Contendobacter odensis Run_B_J11</name>
    <dbReference type="NCBI Taxonomy" id="1400861"/>
    <lineage>
        <taxon>Bacteria</taxon>
        <taxon>Pseudomonadati</taxon>
        <taxon>Pseudomonadota</taxon>
        <taxon>Gammaproteobacteria</taxon>
        <taxon>Candidatus Competibacteraceae</taxon>
        <taxon>Candidatus Contendibacter</taxon>
    </lineage>
</organism>
<evidence type="ECO:0000256" key="2">
    <source>
        <dbReference type="ARBA" id="ARBA00009409"/>
    </source>
</evidence>
<evidence type="ECO:0000256" key="10">
    <source>
        <dbReference type="ARBA" id="ARBA00023204"/>
    </source>
</evidence>
<dbReference type="Proteomes" id="UP000019184">
    <property type="component" value="Unassembled WGS sequence"/>
</dbReference>
<dbReference type="SUPFAM" id="SSF46946">
    <property type="entry name" value="S13-like H2TH domain"/>
    <property type="match status" value="1"/>
</dbReference>
<feature type="active site" description="Proton donor" evidence="15">
    <location>
        <position position="3"/>
    </location>
</feature>
<dbReference type="GO" id="GO:0006284">
    <property type="term" value="P:base-excision repair"/>
    <property type="evidence" value="ECO:0007669"/>
    <property type="project" value="InterPro"/>
</dbReference>
<comment type="function">
    <text evidence="15">Involved in base excision repair of DNA damaged by oxidation or by mutagenic agents. Acts as DNA glycosylase that recognizes and removes damaged bases. Has a preference for oxidized purines, such as 7,8-dihydro-8-oxoguanine (8-oxoG). Has AP (apurinic/apyrimidinic) lyase activity and introduces nicks in the DNA strand. Cleaves the DNA backbone by beta-delta elimination to generate a single-strand break at the site of the removed base with both 3'- and 5'-phosphates.</text>
</comment>
<evidence type="ECO:0000256" key="3">
    <source>
        <dbReference type="ARBA" id="ARBA00011245"/>
    </source>
</evidence>
<dbReference type="InterPro" id="IPR020629">
    <property type="entry name" value="FPG_Glyclase"/>
</dbReference>
<evidence type="ECO:0000256" key="9">
    <source>
        <dbReference type="ARBA" id="ARBA00023125"/>
    </source>
</evidence>
<dbReference type="EC" id="4.2.99.18" evidence="15"/>
<feature type="active site" description="Proton donor; for beta-elimination activity" evidence="15">
    <location>
        <position position="58"/>
    </location>
</feature>
<dbReference type="InterPro" id="IPR010979">
    <property type="entry name" value="Ribosomal_uS13-like_H2TH"/>
</dbReference>
<dbReference type="InterPro" id="IPR035937">
    <property type="entry name" value="FPG_N"/>
</dbReference>
<dbReference type="Gene3D" id="3.20.190.10">
    <property type="entry name" value="MutM-like, N-terminal"/>
    <property type="match status" value="1"/>
</dbReference>
<keyword evidence="13 15" id="KW-0326">Glycosidase</keyword>
<evidence type="ECO:0000256" key="12">
    <source>
        <dbReference type="ARBA" id="ARBA00023268"/>
    </source>
</evidence>
<dbReference type="PROSITE" id="PS51068">
    <property type="entry name" value="FPG_CAT"/>
    <property type="match status" value="1"/>
</dbReference>
<dbReference type="InterPro" id="IPR012319">
    <property type="entry name" value="FPG_cat"/>
</dbReference>
<feature type="domain" description="FPG-type" evidence="16">
    <location>
        <begin position="237"/>
        <end position="271"/>
    </location>
</feature>
<reference evidence="18 19" key="1">
    <citation type="journal article" date="2014" name="ISME J.">
        <title>Candidatus Competibacter-lineage genomes retrieved from metagenomes reveal functional metabolic diversity.</title>
        <authorList>
            <person name="McIlroy S.J."/>
            <person name="Albertsen M."/>
            <person name="Andresen E.K."/>
            <person name="Saunders A.M."/>
            <person name="Kristiansen R."/>
            <person name="Stokholm-Bjerregaard M."/>
            <person name="Nielsen K.L."/>
            <person name="Nielsen P.H."/>
        </authorList>
    </citation>
    <scope>NUCLEOTIDE SEQUENCE [LARGE SCALE GENOMIC DNA]</scope>
    <source>
        <strain evidence="18 19">Run_B_J11</strain>
    </source>
</reference>
<feature type="binding site" evidence="15">
    <location>
        <position position="110"/>
    </location>
    <ligand>
        <name>DNA</name>
        <dbReference type="ChEBI" id="CHEBI:16991"/>
    </ligand>
</feature>
<evidence type="ECO:0000256" key="15">
    <source>
        <dbReference type="HAMAP-Rule" id="MF_00103"/>
    </source>
</evidence>
<evidence type="ECO:0000256" key="14">
    <source>
        <dbReference type="ARBA" id="ARBA00044632"/>
    </source>
</evidence>
<evidence type="ECO:0000259" key="16">
    <source>
        <dbReference type="PROSITE" id="PS51066"/>
    </source>
</evidence>
<keyword evidence="5 15" id="KW-0227">DNA damage</keyword>
<dbReference type="FunFam" id="1.10.8.50:FF:000003">
    <property type="entry name" value="Formamidopyrimidine-DNA glycosylase"/>
    <property type="match status" value="1"/>
</dbReference>
<keyword evidence="19" id="KW-1185">Reference proteome</keyword>
<dbReference type="GO" id="GO:0008270">
    <property type="term" value="F:zinc ion binding"/>
    <property type="evidence" value="ECO:0007669"/>
    <property type="project" value="UniProtKB-UniRule"/>
</dbReference>
<dbReference type="InterPro" id="IPR015886">
    <property type="entry name" value="H2TH_FPG"/>
</dbReference>
<protein>
    <recommendedName>
        <fullName evidence="15">Formamidopyrimidine-DNA glycosylase</fullName>
        <shortName evidence="15">Fapy-DNA glycosylase</shortName>
        <ecNumber evidence="15">3.2.2.23</ecNumber>
    </recommendedName>
    <alternativeName>
        <fullName evidence="15">DNA-(apurinic or apyrimidinic site) lyase MutM</fullName>
        <shortName evidence="15">AP lyase MutM</shortName>
        <ecNumber evidence="15">4.2.99.18</ecNumber>
    </alternativeName>
</protein>
<dbReference type="PANTHER" id="PTHR22993">
    <property type="entry name" value="FORMAMIDOPYRIMIDINE-DNA GLYCOSYLASE"/>
    <property type="match status" value="1"/>
</dbReference>
<comment type="similarity">
    <text evidence="2 15">Belongs to the FPG family.</text>
</comment>
<keyword evidence="7 15" id="KW-0378">Hydrolase</keyword>
<dbReference type="GO" id="GO:0140078">
    <property type="term" value="F:class I DNA-(apurinic or apyrimidinic site) endonuclease activity"/>
    <property type="evidence" value="ECO:0007669"/>
    <property type="project" value="UniProtKB-EC"/>
</dbReference>
<dbReference type="Gene3D" id="1.10.8.50">
    <property type="match status" value="1"/>
</dbReference>
<dbReference type="EMBL" id="CBTK010000298">
    <property type="protein sequence ID" value="CDH47400.1"/>
    <property type="molecule type" value="Genomic_DNA"/>
</dbReference>
<dbReference type="SUPFAM" id="SSF57716">
    <property type="entry name" value="Glucocorticoid receptor-like (DNA-binding domain)"/>
    <property type="match status" value="1"/>
</dbReference>
<dbReference type="Pfam" id="PF01149">
    <property type="entry name" value="Fapy_DNA_glyco"/>
    <property type="match status" value="1"/>
</dbReference>
<evidence type="ECO:0000256" key="5">
    <source>
        <dbReference type="ARBA" id="ARBA00022763"/>
    </source>
</evidence>
<comment type="caution">
    <text evidence="18">The sequence shown here is derived from an EMBL/GenBank/DDBJ whole genome shotgun (WGS) entry which is preliminary data.</text>
</comment>
<dbReference type="InterPro" id="IPR010663">
    <property type="entry name" value="Znf_FPG/IleRS"/>
</dbReference>
<keyword evidence="12 15" id="KW-0511">Multifunctional enzyme</keyword>
<dbReference type="Pfam" id="PF06831">
    <property type="entry name" value="H2TH"/>
    <property type="match status" value="1"/>
</dbReference>
<dbReference type="NCBIfam" id="TIGR00577">
    <property type="entry name" value="fpg"/>
    <property type="match status" value="1"/>
</dbReference>
<comment type="subunit">
    <text evidence="3 15">Monomer.</text>
</comment>
<comment type="catalytic activity">
    <reaction evidence="14 15">
        <text>2'-deoxyribonucleotide-(2'-deoxyribose 5'-phosphate)-2'-deoxyribonucleotide-DNA = a 3'-end 2'-deoxyribonucleotide-(2,3-dehydro-2,3-deoxyribose 5'-phosphate)-DNA + a 5'-end 5'-phospho-2'-deoxyribonucleoside-DNA + H(+)</text>
        <dbReference type="Rhea" id="RHEA:66592"/>
        <dbReference type="Rhea" id="RHEA-COMP:13180"/>
        <dbReference type="Rhea" id="RHEA-COMP:16897"/>
        <dbReference type="Rhea" id="RHEA-COMP:17067"/>
        <dbReference type="ChEBI" id="CHEBI:15378"/>
        <dbReference type="ChEBI" id="CHEBI:136412"/>
        <dbReference type="ChEBI" id="CHEBI:157695"/>
        <dbReference type="ChEBI" id="CHEBI:167181"/>
        <dbReference type="EC" id="4.2.99.18"/>
    </reaction>
</comment>
<comment type="catalytic activity">
    <reaction evidence="1 15">
        <text>Hydrolysis of DNA containing ring-opened 7-methylguanine residues, releasing 2,6-diamino-4-hydroxy-5-(N-methyl)formamidopyrimidine.</text>
        <dbReference type="EC" id="3.2.2.23"/>
    </reaction>
</comment>
<feature type="binding site" evidence="15">
    <location>
        <position position="91"/>
    </location>
    <ligand>
        <name>DNA</name>
        <dbReference type="ChEBI" id="CHEBI:16991"/>
    </ligand>
</feature>
<keyword evidence="10 15" id="KW-0234">DNA repair</keyword>
<dbReference type="OrthoDB" id="9800855at2"/>
<keyword evidence="6 15" id="KW-0863">Zinc-finger</keyword>
<keyword evidence="8 15" id="KW-0862">Zinc</keyword>
<gene>
    <name evidence="15 18" type="primary">mutM</name>
    <name evidence="15" type="synonym">fpg</name>
    <name evidence="18" type="ORF">BN874_80090</name>
</gene>
<dbReference type="CDD" id="cd08966">
    <property type="entry name" value="EcFpg-like_N"/>
    <property type="match status" value="1"/>
</dbReference>
<evidence type="ECO:0000313" key="19">
    <source>
        <dbReference type="Proteomes" id="UP000019184"/>
    </source>
</evidence>
<keyword evidence="9 15" id="KW-0238">DNA-binding</keyword>
<dbReference type="PANTHER" id="PTHR22993:SF9">
    <property type="entry name" value="FORMAMIDOPYRIMIDINE-DNA GLYCOSYLASE"/>
    <property type="match status" value="1"/>
</dbReference>
<dbReference type="SMART" id="SM00898">
    <property type="entry name" value="Fapy_DNA_glyco"/>
    <property type="match status" value="1"/>
</dbReference>
<name>A0A7U7GFV7_9GAMM</name>
<evidence type="ECO:0000259" key="17">
    <source>
        <dbReference type="PROSITE" id="PS51068"/>
    </source>
</evidence>
<dbReference type="FunFam" id="3.20.190.10:FF:000001">
    <property type="entry name" value="Formamidopyrimidine-DNA glycosylase"/>
    <property type="match status" value="1"/>
</dbReference>
<evidence type="ECO:0000256" key="7">
    <source>
        <dbReference type="ARBA" id="ARBA00022801"/>
    </source>
</evidence>
<dbReference type="SMART" id="SM01232">
    <property type="entry name" value="H2TH"/>
    <property type="match status" value="1"/>
</dbReference>
<dbReference type="InterPro" id="IPR000214">
    <property type="entry name" value="Znf_DNA_glyclase/AP_lyase"/>
</dbReference>
<dbReference type="HAMAP" id="MF_00103">
    <property type="entry name" value="Fapy_DNA_glycosyl"/>
    <property type="match status" value="1"/>
</dbReference>
<dbReference type="SUPFAM" id="SSF81624">
    <property type="entry name" value="N-terminal domain of MutM-like DNA repair proteins"/>
    <property type="match status" value="1"/>
</dbReference>
<evidence type="ECO:0000256" key="1">
    <source>
        <dbReference type="ARBA" id="ARBA00001668"/>
    </source>
</evidence>
<evidence type="ECO:0000256" key="11">
    <source>
        <dbReference type="ARBA" id="ARBA00023239"/>
    </source>
</evidence>
<dbReference type="EC" id="3.2.2.23" evidence="15"/>
<comment type="cofactor">
    <cofactor evidence="15">
        <name>Zn(2+)</name>
        <dbReference type="ChEBI" id="CHEBI:29105"/>
    </cofactor>
    <text evidence="15">Binds 1 zinc ion per subunit.</text>
</comment>
<keyword evidence="4 15" id="KW-0479">Metal-binding</keyword>
<dbReference type="GO" id="GO:0034039">
    <property type="term" value="F:8-oxo-7,8-dihydroguanine DNA N-glycosylase activity"/>
    <property type="evidence" value="ECO:0007669"/>
    <property type="project" value="TreeGrafter"/>
</dbReference>
<sequence length="271" mass="30470">MPELPEVETVRRGIAPYLTGRIVTQVVVRQPRLRWPVPEELAVQLPGQMILRVERRAKYLLLHTDAGTAILHLGMTGRLRILPDHTPLQKHDHVDLVFANSHCLRFNDSRRFGALLWTSEPPERHPLLQTLGPEPFDAAFSSTYLHQQAQGRRSAVKTLVMDNHIVVGVGNIYANESLFAARISPLRPAGQVTLAEYARLTAAIREILSAAIQQGGTTLRDFIGGDGEPGYFQQSLRVYDRYSLPCTACGEPIQRCRIGQRATYYCPRCQR</sequence>
<evidence type="ECO:0000256" key="4">
    <source>
        <dbReference type="ARBA" id="ARBA00022723"/>
    </source>
</evidence>
<dbReference type="GO" id="GO:0003684">
    <property type="term" value="F:damaged DNA binding"/>
    <property type="evidence" value="ECO:0007669"/>
    <property type="project" value="InterPro"/>
</dbReference>
<feature type="active site" description="Proton donor; for delta-elimination activity" evidence="15">
    <location>
        <position position="261"/>
    </location>
</feature>